<dbReference type="STRING" id="1818881.A3196_17165"/>
<comment type="caution">
    <text evidence="11">The sequence shown here is derived from an EMBL/GenBank/DDBJ whole genome shotgun (WGS) entry which is preliminary data.</text>
</comment>
<dbReference type="GO" id="GO:0022857">
    <property type="term" value="F:transmembrane transporter activity"/>
    <property type="evidence" value="ECO:0007669"/>
    <property type="project" value="InterPro"/>
</dbReference>
<dbReference type="Proteomes" id="UP000094849">
    <property type="component" value="Unassembled WGS sequence"/>
</dbReference>
<name>A0A1E2UUV6_9GAMM</name>
<evidence type="ECO:0000256" key="10">
    <source>
        <dbReference type="SAM" id="Phobius"/>
    </source>
</evidence>
<evidence type="ECO:0000256" key="3">
    <source>
        <dbReference type="ARBA" id="ARBA00022475"/>
    </source>
</evidence>
<dbReference type="InterPro" id="IPR037185">
    <property type="entry name" value="EmrE-like"/>
</dbReference>
<evidence type="ECO:0000256" key="5">
    <source>
        <dbReference type="ARBA" id="ARBA00022989"/>
    </source>
</evidence>
<keyword evidence="4 9" id="KW-0812">Transmembrane</keyword>
<protein>
    <recommendedName>
        <fullName evidence="8">Guanidinium exporter</fullName>
    </recommendedName>
</protein>
<feature type="transmembrane region" description="Helical" evidence="10">
    <location>
        <begin position="58"/>
        <end position="78"/>
    </location>
</feature>
<dbReference type="Pfam" id="PF00893">
    <property type="entry name" value="Multi_Drug_Res"/>
    <property type="match status" value="1"/>
</dbReference>
<keyword evidence="2" id="KW-0813">Transport</keyword>
<keyword evidence="5 10" id="KW-1133">Transmembrane helix</keyword>
<evidence type="ECO:0000313" key="11">
    <source>
        <dbReference type="EMBL" id="ODB98325.1"/>
    </source>
</evidence>
<reference evidence="11 12" key="1">
    <citation type="submission" date="2016-03" db="EMBL/GenBank/DDBJ databases">
        <title>Chemosynthetic sulphur-oxidizing symbionts of marine invertebrate animals are capable of nitrogen fixation.</title>
        <authorList>
            <person name="Petersen J.M."/>
            <person name="Kemper A."/>
            <person name="Gruber-Vodicka H."/>
            <person name="Cardini U."/>
            <person name="Geest Mvander."/>
            <person name="Kleiner M."/>
            <person name="Bulgheresi S."/>
            <person name="Fussmann M."/>
            <person name="Herbold C."/>
            <person name="Seah B.K.B."/>
            <person name="Antony C.Paul."/>
            <person name="Liu D."/>
            <person name="Belitz A."/>
            <person name="Weber M."/>
        </authorList>
    </citation>
    <scope>NUCLEOTIDE SEQUENCE [LARGE SCALE GENOMIC DNA]</scope>
    <source>
        <strain evidence="11">G_D</strain>
    </source>
</reference>
<dbReference type="FunFam" id="1.10.3730.20:FF:000001">
    <property type="entry name" value="Quaternary ammonium compound resistance transporter SugE"/>
    <property type="match status" value="1"/>
</dbReference>
<evidence type="ECO:0000313" key="12">
    <source>
        <dbReference type="Proteomes" id="UP000094849"/>
    </source>
</evidence>
<dbReference type="GO" id="GO:0005886">
    <property type="term" value="C:plasma membrane"/>
    <property type="evidence" value="ECO:0007669"/>
    <property type="project" value="UniProtKB-SubCell"/>
</dbReference>
<dbReference type="EMBL" id="LVJZ01000003">
    <property type="protein sequence ID" value="ODB98325.1"/>
    <property type="molecule type" value="Genomic_DNA"/>
</dbReference>
<evidence type="ECO:0000256" key="2">
    <source>
        <dbReference type="ARBA" id="ARBA00022448"/>
    </source>
</evidence>
<sequence length="103" mass="10963">MAWVWLLAAGVLEVFFAVFLKLSDGFSKPMFTLLFAIAAGLSLYCLSKAMQAIPIGTAYAVWTGIGTAGVALLGILLFSEPVTGLRLFFMATLIMSIIGLKLA</sequence>
<dbReference type="PANTHER" id="PTHR30561">
    <property type="entry name" value="SMR FAMILY PROTON-DEPENDENT DRUG EFFLUX TRANSPORTER SUGE"/>
    <property type="match status" value="1"/>
</dbReference>
<gene>
    <name evidence="11" type="ORF">A3196_17165</name>
</gene>
<keyword evidence="12" id="KW-1185">Reference proteome</keyword>
<accession>A0A1E2UUV6</accession>
<organism evidence="11 12">
    <name type="scientific">Candidatus Thiodiazotropha endoloripes</name>
    <dbReference type="NCBI Taxonomy" id="1818881"/>
    <lineage>
        <taxon>Bacteria</taxon>
        <taxon>Pseudomonadati</taxon>
        <taxon>Pseudomonadota</taxon>
        <taxon>Gammaproteobacteria</taxon>
        <taxon>Chromatiales</taxon>
        <taxon>Sedimenticolaceae</taxon>
        <taxon>Candidatus Thiodiazotropha</taxon>
    </lineage>
</organism>
<dbReference type="Gene3D" id="1.10.3730.20">
    <property type="match status" value="1"/>
</dbReference>
<dbReference type="AlphaFoldDB" id="A0A1E2UUV6"/>
<dbReference type="SUPFAM" id="SSF103481">
    <property type="entry name" value="Multidrug resistance efflux transporter EmrE"/>
    <property type="match status" value="1"/>
</dbReference>
<evidence type="ECO:0000256" key="8">
    <source>
        <dbReference type="ARBA" id="ARBA00039168"/>
    </source>
</evidence>
<comment type="similarity">
    <text evidence="7">Belongs to the drug/metabolite transporter (DMT) superfamily. Small multidrug resistance (SMR) (TC 2.A.7.1) family. Gdx/SugE subfamily.</text>
</comment>
<feature type="transmembrane region" description="Helical" evidence="10">
    <location>
        <begin position="84"/>
        <end position="102"/>
    </location>
</feature>
<evidence type="ECO:0000256" key="7">
    <source>
        <dbReference type="ARBA" id="ARBA00038151"/>
    </source>
</evidence>
<dbReference type="InterPro" id="IPR000390">
    <property type="entry name" value="Small_drug/metabolite_transptr"/>
</dbReference>
<dbReference type="RefSeq" id="WP_069006764.1">
    <property type="nucleotide sequence ID" value="NZ_LVJW01000003.1"/>
</dbReference>
<evidence type="ECO:0000256" key="1">
    <source>
        <dbReference type="ARBA" id="ARBA00004651"/>
    </source>
</evidence>
<evidence type="ECO:0000256" key="4">
    <source>
        <dbReference type="ARBA" id="ARBA00022692"/>
    </source>
</evidence>
<keyword evidence="3" id="KW-1003">Cell membrane</keyword>
<dbReference type="InterPro" id="IPR045324">
    <property type="entry name" value="Small_multidrug_res"/>
</dbReference>
<feature type="transmembrane region" description="Helical" evidence="10">
    <location>
        <begin position="26"/>
        <end position="46"/>
    </location>
</feature>
<comment type="subcellular location">
    <subcellularLocation>
        <location evidence="1 9">Cell membrane</location>
        <topology evidence="1 9">Multi-pass membrane protein</topology>
    </subcellularLocation>
</comment>
<evidence type="ECO:0000256" key="9">
    <source>
        <dbReference type="RuleBase" id="RU003942"/>
    </source>
</evidence>
<dbReference type="PANTHER" id="PTHR30561:SF0">
    <property type="entry name" value="GUANIDINIUM EXPORTER"/>
    <property type="match status" value="1"/>
</dbReference>
<evidence type="ECO:0000256" key="6">
    <source>
        <dbReference type="ARBA" id="ARBA00023136"/>
    </source>
</evidence>
<proteinExistence type="inferred from homology"/>
<dbReference type="GO" id="GO:1990961">
    <property type="term" value="P:xenobiotic detoxification by transmembrane export across the plasma membrane"/>
    <property type="evidence" value="ECO:0007669"/>
    <property type="project" value="UniProtKB-ARBA"/>
</dbReference>
<keyword evidence="6 10" id="KW-0472">Membrane</keyword>